<keyword evidence="8" id="KW-0902">Two-component regulatory system</keyword>
<accession>A0A316EPR2</accession>
<keyword evidence="9" id="KW-0472">Membrane</keyword>
<feature type="domain" description="Histidine kinase/HSP90-like ATPase" evidence="10">
    <location>
        <begin position="507"/>
        <end position="590"/>
    </location>
</feature>
<feature type="transmembrane region" description="Helical" evidence="9">
    <location>
        <begin position="12"/>
        <end position="35"/>
    </location>
</feature>
<comment type="catalytic activity">
    <reaction evidence="1">
        <text>ATP + protein L-histidine = ADP + protein N-phospho-L-histidine.</text>
        <dbReference type="EC" id="2.7.13.3"/>
    </reaction>
</comment>
<evidence type="ECO:0000256" key="6">
    <source>
        <dbReference type="ARBA" id="ARBA00022777"/>
    </source>
</evidence>
<evidence type="ECO:0000256" key="8">
    <source>
        <dbReference type="ARBA" id="ARBA00023012"/>
    </source>
</evidence>
<evidence type="ECO:0000259" key="10">
    <source>
        <dbReference type="Pfam" id="PF02518"/>
    </source>
</evidence>
<evidence type="ECO:0000256" key="2">
    <source>
        <dbReference type="ARBA" id="ARBA00012438"/>
    </source>
</evidence>
<keyword evidence="9" id="KW-0812">Transmembrane</keyword>
<keyword evidence="5" id="KW-0547">Nucleotide-binding</keyword>
<feature type="transmembrane region" description="Helical" evidence="9">
    <location>
        <begin position="248"/>
        <end position="265"/>
    </location>
</feature>
<evidence type="ECO:0000256" key="3">
    <source>
        <dbReference type="ARBA" id="ARBA00022553"/>
    </source>
</evidence>
<dbReference type="PANTHER" id="PTHR24421:SF10">
    <property type="entry name" value="NITRATE_NITRITE SENSOR PROTEIN NARQ"/>
    <property type="match status" value="1"/>
</dbReference>
<dbReference type="Pfam" id="PF07730">
    <property type="entry name" value="HisKA_3"/>
    <property type="match status" value="1"/>
</dbReference>
<feature type="transmembrane region" description="Helical" evidence="9">
    <location>
        <begin position="181"/>
        <end position="200"/>
    </location>
</feature>
<evidence type="ECO:0000256" key="4">
    <source>
        <dbReference type="ARBA" id="ARBA00022679"/>
    </source>
</evidence>
<dbReference type="Gene3D" id="1.20.5.1930">
    <property type="match status" value="1"/>
</dbReference>
<reference evidence="12 13" key="1">
    <citation type="submission" date="2018-05" db="EMBL/GenBank/DDBJ databases">
        <title>Genomic Encyclopedia of Archaeal and Bacterial Type Strains, Phase II (KMG-II): from individual species to whole genera.</title>
        <authorList>
            <person name="Goeker M."/>
        </authorList>
    </citation>
    <scope>NUCLEOTIDE SEQUENCE [LARGE SCALE GENOMIC DNA]</scope>
    <source>
        <strain evidence="12 13">DSM 45184</strain>
    </source>
</reference>
<keyword evidence="13" id="KW-1185">Reference proteome</keyword>
<keyword evidence="9" id="KW-1133">Transmembrane helix</keyword>
<dbReference type="SUPFAM" id="SSF55874">
    <property type="entry name" value="ATPase domain of HSP90 chaperone/DNA topoisomerase II/histidine kinase"/>
    <property type="match status" value="1"/>
</dbReference>
<feature type="transmembrane region" description="Helical" evidence="9">
    <location>
        <begin position="100"/>
        <end position="120"/>
    </location>
</feature>
<dbReference type="GO" id="GO:0000155">
    <property type="term" value="F:phosphorelay sensor kinase activity"/>
    <property type="evidence" value="ECO:0007669"/>
    <property type="project" value="InterPro"/>
</dbReference>
<dbReference type="GO" id="GO:0016020">
    <property type="term" value="C:membrane"/>
    <property type="evidence" value="ECO:0007669"/>
    <property type="project" value="InterPro"/>
</dbReference>
<keyword evidence="4" id="KW-0808">Transferase</keyword>
<dbReference type="InterPro" id="IPR036890">
    <property type="entry name" value="HATPase_C_sf"/>
</dbReference>
<evidence type="ECO:0000259" key="11">
    <source>
        <dbReference type="Pfam" id="PF07730"/>
    </source>
</evidence>
<dbReference type="GO" id="GO:0005524">
    <property type="term" value="F:ATP binding"/>
    <property type="evidence" value="ECO:0007669"/>
    <property type="project" value="UniProtKB-KW"/>
</dbReference>
<dbReference type="InterPro" id="IPR003594">
    <property type="entry name" value="HATPase_dom"/>
</dbReference>
<name>A0A316EPR2_9ACTN</name>
<keyword evidence="3" id="KW-0597">Phosphoprotein</keyword>
<evidence type="ECO:0000256" key="1">
    <source>
        <dbReference type="ARBA" id="ARBA00000085"/>
    </source>
</evidence>
<evidence type="ECO:0000313" key="12">
    <source>
        <dbReference type="EMBL" id="PWK33297.1"/>
    </source>
</evidence>
<feature type="domain" description="Signal transduction histidine kinase subgroup 3 dimerisation and phosphoacceptor" evidence="11">
    <location>
        <begin position="400"/>
        <end position="473"/>
    </location>
</feature>
<protein>
    <recommendedName>
        <fullName evidence="2">histidine kinase</fullName>
        <ecNumber evidence="2">2.7.13.3</ecNumber>
    </recommendedName>
</protein>
<evidence type="ECO:0000256" key="5">
    <source>
        <dbReference type="ARBA" id="ARBA00022741"/>
    </source>
</evidence>
<feature type="transmembrane region" description="Helical" evidence="9">
    <location>
        <begin position="70"/>
        <end position="88"/>
    </location>
</feature>
<sequence>MADSFTTLTGGRVIGWGPVSATIVAGTFAALSWLPKWDDEFLLGVLYVLVVASFAATGAFLLTDGRTGRLGWGMIAAAFCYAVSWWWIWPQHWQVGPAPLISFVLGYGWFVVGGLALVRYPEPALRRRHEQVYFGALAIWVIGGKLVVAAVSLPEWKRWNADAWWPTLVADRRLSETVSSVVGLGITVLALFLPVLLLYRVRHSRGVERSDLLPATAAAVSIGVFGGLYLVAVNLHVTGGVTDSLRDLSVLAALVAPIAFIVSLVQRRIRRGLGADDFRLLSRCDTIEQMQSALRRLLDDQSLILAVRSASPASLLPASGPSMDLSEDTRWQVDVPGRNGRPIGVLLLDPTLRRRENAVRTAAVACGIALNDGVLQHFLTDQLEQSQTSRRRLTHDSLKELQRIGHELHDGVNATLQAVQAHLARIRIILRRHETGPDQTAELDDAVNWAQATAQVAIDELRDLSRGFHPEVLEEGLRPALRRKFDRIPLPLTLDIDERRTRPEVELIMYLLVSEAVNNALKHAHATRVTVTTTITDRVSQVRVADDGRGGVEVQPGSGLAALRERVRSLGGELTITSEAGTGTVIEGRIP</sequence>
<evidence type="ECO:0000313" key="13">
    <source>
        <dbReference type="Proteomes" id="UP000245697"/>
    </source>
</evidence>
<feature type="transmembrane region" description="Helical" evidence="9">
    <location>
        <begin position="41"/>
        <end position="63"/>
    </location>
</feature>
<dbReference type="Proteomes" id="UP000245697">
    <property type="component" value="Unassembled WGS sequence"/>
</dbReference>
<gene>
    <name evidence="12" type="ORF">BC793_12887</name>
</gene>
<evidence type="ECO:0000256" key="7">
    <source>
        <dbReference type="ARBA" id="ARBA00022840"/>
    </source>
</evidence>
<dbReference type="InterPro" id="IPR050482">
    <property type="entry name" value="Sensor_HK_TwoCompSys"/>
</dbReference>
<proteinExistence type="predicted"/>
<dbReference type="EC" id="2.7.13.3" evidence="2"/>
<feature type="transmembrane region" description="Helical" evidence="9">
    <location>
        <begin position="132"/>
        <end position="153"/>
    </location>
</feature>
<dbReference type="RefSeq" id="WP_146246675.1">
    <property type="nucleotide sequence ID" value="NZ_BONA01000083.1"/>
</dbReference>
<dbReference type="OrthoDB" id="4198152at2"/>
<feature type="transmembrane region" description="Helical" evidence="9">
    <location>
        <begin position="212"/>
        <end position="236"/>
    </location>
</feature>
<dbReference type="InterPro" id="IPR011712">
    <property type="entry name" value="Sig_transdc_His_kin_sub3_dim/P"/>
</dbReference>
<dbReference type="PANTHER" id="PTHR24421">
    <property type="entry name" value="NITRATE/NITRITE SENSOR PROTEIN NARX-RELATED"/>
    <property type="match status" value="1"/>
</dbReference>
<keyword evidence="6 12" id="KW-0418">Kinase</keyword>
<dbReference type="Gene3D" id="3.30.565.10">
    <property type="entry name" value="Histidine kinase-like ATPase, C-terminal domain"/>
    <property type="match status" value="1"/>
</dbReference>
<organism evidence="12 13">
    <name type="scientific">Actinoplanes xinjiangensis</name>
    <dbReference type="NCBI Taxonomy" id="512350"/>
    <lineage>
        <taxon>Bacteria</taxon>
        <taxon>Bacillati</taxon>
        <taxon>Actinomycetota</taxon>
        <taxon>Actinomycetes</taxon>
        <taxon>Micromonosporales</taxon>
        <taxon>Micromonosporaceae</taxon>
        <taxon>Actinoplanes</taxon>
    </lineage>
</organism>
<dbReference type="Pfam" id="PF02518">
    <property type="entry name" value="HATPase_c"/>
    <property type="match status" value="1"/>
</dbReference>
<comment type="caution">
    <text evidence="12">The sequence shown here is derived from an EMBL/GenBank/DDBJ whole genome shotgun (WGS) entry which is preliminary data.</text>
</comment>
<keyword evidence="7" id="KW-0067">ATP-binding</keyword>
<dbReference type="GO" id="GO:0046983">
    <property type="term" value="F:protein dimerization activity"/>
    <property type="evidence" value="ECO:0007669"/>
    <property type="project" value="InterPro"/>
</dbReference>
<dbReference type="EMBL" id="QGGR01000028">
    <property type="protein sequence ID" value="PWK33297.1"/>
    <property type="molecule type" value="Genomic_DNA"/>
</dbReference>
<dbReference type="AlphaFoldDB" id="A0A316EPR2"/>
<dbReference type="CDD" id="cd16917">
    <property type="entry name" value="HATPase_UhpB-NarQ-NarX-like"/>
    <property type="match status" value="1"/>
</dbReference>
<evidence type="ECO:0000256" key="9">
    <source>
        <dbReference type="SAM" id="Phobius"/>
    </source>
</evidence>